<name>A0A5C6B325_9BACT</name>
<keyword evidence="8" id="KW-1185">Reference proteome</keyword>
<dbReference type="SUPFAM" id="SSF51735">
    <property type="entry name" value="NAD(P)-binding Rossmann-fold domains"/>
    <property type="match status" value="1"/>
</dbReference>
<reference evidence="7 8" key="1">
    <citation type="submission" date="2019-02" db="EMBL/GenBank/DDBJ databases">
        <title>Deep-cultivation of Planctomycetes and their phenomic and genomic characterization uncovers novel biology.</title>
        <authorList>
            <person name="Wiegand S."/>
            <person name="Jogler M."/>
            <person name="Boedeker C."/>
            <person name="Pinto D."/>
            <person name="Vollmers J."/>
            <person name="Rivas-Marin E."/>
            <person name="Kohn T."/>
            <person name="Peeters S.H."/>
            <person name="Heuer A."/>
            <person name="Rast P."/>
            <person name="Oberbeckmann S."/>
            <person name="Bunk B."/>
            <person name="Jeske O."/>
            <person name="Meyerdierks A."/>
            <person name="Storesund J.E."/>
            <person name="Kallscheuer N."/>
            <person name="Luecker S."/>
            <person name="Lage O.M."/>
            <person name="Pohl T."/>
            <person name="Merkel B.J."/>
            <person name="Hornburger P."/>
            <person name="Mueller R.-W."/>
            <person name="Bruemmer F."/>
            <person name="Labrenz M."/>
            <person name="Spormann A.M."/>
            <person name="Op Den Camp H."/>
            <person name="Overmann J."/>
            <person name="Amann R."/>
            <person name="Jetten M.S.M."/>
            <person name="Mascher T."/>
            <person name="Medema M.H."/>
            <person name="Devos D.P."/>
            <person name="Kaster A.-K."/>
            <person name="Ovreas L."/>
            <person name="Rohde M."/>
            <person name="Galperin M.Y."/>
            <person name="Jogler C."/>
        </authorList>
    </citation>
    <scope>NUCLEOTIDE SEQUENCE [LARGE SCALE GENOMIC DNA]</scope>
    <source>
        <strain evidence="7 8">Pla52n</strain>
    </source>
</reference>
<evidence type="ECO:0000256" key="1">
    <source>
        <dbReference type="ARBA" id="ARBA00017378"/>
    </source>
</evidence>
<dbReference type="RefSeq" id="WP_146519386.1">
    <property type="nucleotide sequence ID" value="NZ_CP151726.1"/>
</dbReference>
<keyword evidence="2" id="KW-0406">Ion transport</keyword>
<feature type="domain" description="RCK C-terminal" evidence="6">
    <location>
        <begin position="137"/>
        <end position="218"/>
    </location>
</feature>
<dbReference type="InterPro" id="IPR006036">
    <property type="entry name" value="K_uptake_TrkA"/>
</dbReference>
<dbReference type="Proteomes" id="UP000320176">
    <property type="component" value="Unassembled WGS sequence"/>
</dbReference>
<dbReference type="Gene3D" id="3.40.50.720">
    <property type="entry name" value="NAD(P)-binding Rossmann-like Domain"/>
    <property type="match status" value="1"/>
</dbReference>
<comment type="caution">
    <text evidence="7">The sequence shown here is derived from an EMBL/GenBank/DDBJ whole genome shotgun (WGS) entry which is preliminary data.</text>
</comment>
<dbReference type="PROSITE" id="PS51201">
    <property type="entry name" value="RCK_N"/>
    <property type="match status" value="1"/>
</dbReference>
<keyword evidence="2" id="KW-0633">Potassium transport</keyword>
<dbReference type="InterPro" id="IPR050721">
    <property type="entry name" value="Trk_Ktr_HKT_K-transport"/>
</dbReference>
<dbReference type="Pfam" id="PF02254">
    <property type="entry name" value="TrkA_N"/>
    <property type="match status" value="1"/>
</dbReference>
<dbReference type="GO" id="GO:0005886">
    <property type="term" value="C:plasma membrane"/>
    <property type="evidence" value="ECO:0007669"/>
    <property type="project" value="InterPro"/>
</dbReference>
<feature type="domain" description="RCK N-terminal" evidence="5">
    <location>
        <begin position="1"/>
        <end position="118"/>
    </location>
</feature>
<organism evidence="7 8">
    <name type="scientific">Stieleria varia</name>
    <dbReference type="NCBI Taxonomy" id="2528005"/>
    <lineage>
        <taxon>Bacteria</taxon>
        <taxon>Pseudomonadati</taxon>
        <taxon>Planctomycetota</taxon>
        <taxon>Planctomycetia</taxon>
        <taxon>Pirellulales</taxon>
        <taxon>Pirellulaceae</taxon>
        <taxon>Stieleria</taxon>
    </lineage>
</organism>
<dbReference type="InterPro" id="IPR006037">
    <property type="entry name" value="RCK_C"/>
</dbReference>
<dbReference type="Gene3D" id="3.30.70.1450">
    <property type="entry name" value="Regulator of K+ conductance, C-terminal domain"/>
    <property type="match status" value="1"/>
</dbReference>
<dbReference type="EMBL" id="SJPN01000002">
    <property type="protein sequence ID" value="TWU06290.1"/>
    <property type="molecule type" value="Genomic_DNA"/>
</dbReference>
<keyword evidence="3" id="KW-0630">Potassium</keyword>
<dbReference type="PANTHER" id="PTHR43833">
    <property type="entry name" value="POTASSIUM CHANNEL PROTEIN 2-RELATED-RELATED"/>
    <property type="match status" value="1"/>
</dbReference>
<evidence type="ECO:0000256" key="2">
    <source>
        <dbReference type="ARBA" id="ARBA00022538"/>
    </source>
</evidence>
<evidence type="ECO:0000256" key="4">
    <source>
        <dbReference type="ARBA" id="ARBA00023027"/>
    </source>
</evidence>
<evidence type="ECO:0000259" key="5">
    <source>
        <dbReference type="PROSITE" id="PS51201"/>
    </source>
</evidence>
<evidence type="ECO:0000313" key="8">
    <source>
        <dbReference type="Proteomes" id="UP000320176"/>
    </source>
</evidence>
<dbReference type="GO" id="GO:0015079">
    <property type="term" value="F:potassium ion transmembrane transporter activity"/>
    <property type="evidence" value="ECO:0007669"/>
    <property type="project" value="InterPro"/>
</dbReference>
<evidence type="ECO:0000259" key="6">
    <source>
        <dbReference type="PROSITE" id="PS51202"/>
    </source>
</evidence>
<accession>A0A5C6B325</accession>
<dbReference type="AlphaFoldDB" id="A0A5C6B325"/>
<dbReference type="InterPro" id="IPR003148">
    <property type="entry name" value="RCK_N"/>
</dbReference>
<keyword evidence="2" id="KW-0813">Transport</keyword>
<gene>
    <name evidence="7" type="primary">ktrA</name>
    <name evidence="7" type="ORF">Pla52n_20110</name>
</gene>
<dbReference type="OrthoDB" id="9776294at2"/>
<dbReference type="InterPro" id="IPR036291">
    <property type="entry name" value="NAD(P)-bd_dom_sf"/>
</dbReference>
<evidence type="ECO:0000313" key="7">
    <source>
        <dbReference type="EMBL" id="TWU06290.1"/>
    </source>
</evidence>
<dbReference type="PANTHER" id="PTHR43833:SF7">
    <property type="entry name" value="KTR SYSTEM POTASSIUM UPTAKE PROTEIN C"/>
    <property type="match status" value="1"/>
</dbReference>
<keyword evidence="4" id="KW-0520">NAD</keyword>
<dbReference type="PROSITE" id="PS51202">
    <property type="entry name" value="RCK_C"/>
    <property type="match status" value="1"/>
</dbReference>
<protein>
    <recommendedName>
        <fullName evidence="1">Trk system potassium uptake protein TrkA</fullName>
    </recommendedName>
</protein>
<evidence type="ECO:0000256" key="3">
    <source>
        <dbReference type="ARBA" id="ARBA00022958"/>
    </source>
</evidence>
<proteinExistence type="predicted"/>
<dbReference type="SUPFAM" id="SSF116726">
    <property type="entry name" value="TrkA C-terminal domain-like"/>
    <property type="match status" value="1"/>
</dbReference>
<dbReference type="Pfam" id="PF02080">
    <property type="entry name" value="TrkA_C"/>
    <property type="match status" value="1"/>
</dbReference>
<dbReference type="PRINTS" id="PR00335">
    <property type="entry name" value="KUPTAKETRKA"/>
</dbReference>
<sequence length="218" mass="23424">MKRFVVVGLGNFGFTVARSLSENGHDVIAIDLDGEVIDRLATFVTRAAVGDARDVETLRRVGATDADAAIISTGDDISSSILATMALHDANVRDIFVKVVSNDHARVMQRIGVTDIVFPEQDTAKALSARISGSALLNYVKLGSGFSVQEMGVPSSWYGKSIRELQLRQNYDISIVALHDVLTDRMTATPDPDYLLKDSDTLLVAGDDAALKKAASVK</sequence>
<dbReference type="InterPro" id="IPR036721">
    <property type="entry name" value="RCK_C_sf"/>
</dbReference>